<keyword evidence="4 6" id="KW-0472">Membrane</keyword>
<evidence type="ECO:0000313" key="9">
    <source>
        <dbReference type="Proteomes" id="UP000316270"/>
    </source>
</evidence>
<dbReference type="GO" id="GO:0070916">
    <property type="term" value="C:inositol phosphoceramide synthase complex"/>
    <property type="evidence" value="ECO:0007669"/>
    <property type="project" value="TreeGrafter"/>
</dbReference>
<keyword evidence="2 6" id="KW-0812">Transmembrane</keyword>
<dbReference type="EMBL" id="CP042190">
    <property type="protein sequence ID" value="QDS71728.1"/>
    <property type="molecule type" value="Genomic_DNA"/>
</dbReference>
<dbReference type="Pfam" id="PF14378">
    <property type="entry name" value="PAP2_3"/>
    <property type="match status" value="1"/>
</dbReference>
<dbReference type="AlphaFoldDB" id="A0A517L7X6"/>
<keyword evidence="3 6" id="KW-1133">Transmembrane helix</keyword>
<dbReference type="FunFam" id="1.20.144.10:FF:000015">
    <property type="entry name" value="Aureobasidin resistance protein Aur1"/>
    <property type="match status" value="1"/>
</dbReference>
<dbReference type="PANTHER" id="PTHR31310">
    <property type="match status" value="1"/>
</dbReference>
<proteinExistence type="predicted"/>
<evidence type="ECO:0000256" key="2">
    <source>
        <dbReference type="ARBA" id="ARBA00022692"/>
    </source>
</evidence>
<evidence type="ECO:0000256" key="1">
    <source>
        <dbReference type="ARBA" id="ARBA00004141"/>
    </source>
</evidence>
<feature type="region of interest" description="Disordered" evidence="5">
    <location>
        <begin position="407"/>
        <end position="456"/>
    </location>
</feature>
<dbReference type="SMART" id="SM00014">
    <property type="entry name" value="acidPPc"/>
    <property type="match status" value="1"/>
</dbReference>
<feature type="compositionally biased region" description="Low complexity" evidence="5">
    <location>
        <begin position="414"/>
        <end position="436"/>
    </location>
</feature>
<evidence type="ECO:0000256" key="3">
    <source>
        <dbReference type="ARBA" id="ARBA00022989"/>
    </source>
</evidence>
<accession>A0A517L7X6</accession>
<evidence type="ECO:0000313" key="8">
    <source>
        <dbReference type="EMBL" id="QDS71728.1"/>
    </source>
</evidence>
<dbReference type="SUPFAM" id="SSF48317">
    <property type="entry name" value="Acid phosphatase/Vanadium-dependent haloperoxidase"/>
    <property type="match status" value="1"/>
</dbReference>
<feature type="transmembrane region" description="Helical" evidence="6">
    <location>
        <begin position="229"/>
        <end position="246"/>
    </location>
</feature>
<dbReference type="InterPro" id="IPR036938">
    <property type="entry name" value="PAP2/HPO_sf"/>
</dbReference>
<dbReference type="Proteomes" id="UP000316270">
    <property type="component" value="Chromosome 6"/>
</dbReference>
<name>A0A517L7X6_9PEZI</name>
<evidence type="ECO:0000256" key="4">
    <source>
        <dbReference type="ARBA" id="ARBA00023136"/>
    </source>
</evidence>
<dbReference type="PANTHER" id="PTHR31310:SF11">
    <property type="entry name" value="INOSITOL PHOSPHORYLCERAMIDE SYNTHASE CATALYTIC SUBUNIT AUR1"/>
    <property type="match status" value="1"/>
</dbReference>
<dbReference type="InterPro" id="IPR000326">
    <property type="entry name" value="PAP2/HPO"/>
</dbReference>
<evidence type="ECO:0000256" key="6">
    <source>
        <dbReference type="SAM" id="Phobius"/>
    </source>
</evidence>
<feature type="transmembrane region" description="Helical" evidence="6">
    <location>
        <begin position="309"/>
        <end position="332"/>
    </location>
</feature>
<dbReference type="GO" id="GO:0006676">
    <property type="term" value="P:mannosyl diphosphorylinositol ceramide metabolic process"/>
    <property type="evidence" value="ECO:0007669"/>
    <property type="project" value="TreeGrafter"/>
</dbReference>
<reference evidence="8 9" key="1">
    <citation type="submission" date="2019-07" db="EMBL/GenBank/DDBJ databases">
        <title>Finished genome of Venturia effusa.</title>
        <authorList>
            <person name="Young C.A."/>
            <person name="Cox M.P."/>
            <person name="Ganley A.R.D."/>
            <person name="David W.J."/>
        </authorList>
    </citation>
    <scope>NUCLEOTIDE SEQUENCE [LARGE SCALE GENOMIC DNA]</scope>
    <source>
        <strain evidence="9">albino</strain>
    </source>
</reference>
<dbReference type="InterPro" id="IPR052185">
    <property type="entry name" value="IPC_Synthase-Related"/>
</dbReference>
<sequence length="456" mass="51071">MSPTLPSFDFAARGKRTRMPSFTPALPEGLPKLPNMRYLIPRQVRRRWRATKGRLRVGQSPASNVFRLQTSWSPTDTIAALRTHQWSLYDFQYLGLAILGIFCLSIMETPGPMVKTFGATTLLLSLCFPVTSQFWLPTLPVVGWIILFFSCRFIDGAYRPSIHVRVLPALENIFYGANLSNILSSHKNSFLDILAWLPYGITHFGAPVVVSIIMFIWGPPGVVPTFARAFGYMNIAGVLIQLLFPCSPPWYENLYGLVPANYSMPGSPAGLAAVDKLFGFDMYTTAFTASPQVFGAFPSLHSANATIEALFMSFVFPSLMPLFIAYTLWLWWATMYLSHHYAVDLVGGSLLAGIAFYIAKAKFLPRMQMDKEFRWDYDYIEVGESQDNYSARDSTGLYEEFQSGISDDEWTVGSSSSISSRSRSPSNTNRSSSETSLWEGETLASTSDNERSERSR</sequence>
<evidence type="ECO:0000259" key="7">
    <source>
        <dbReference type="SMART" id="SM00014"/>
    </source>
</evidence>
<dbReference type="STRING" id="50376.A0A517L7X6"/>
<evidence type="ECO:0000256" key="5">
    <source>
        <dbReference type="SAM" id="MobiDB-lite"/>
    </source>
</evidence>
<dbReference type="CDD" id="cd03386">
    <property type="entry name" value="PAP2_Aur1_like"/>
    <property type="match status" value="1"/>
</dbReference>
<dbReference type="OrthoDB" id="5784at2759"/>
<feature type="transmembrane region" description="Helical" evidence="6">
    <location>
        <begin position="91"/>
        <end position="109"/>
    </location>
</feature>
<keyword evidence="9" id="KW-1185">Reference proteome</keyword>
<feature type="transmembrane region" description="Helical" evidence="6">
    <location>
        <begin position="193"/>
        <end position="217"/>
    </location>
</feature>
<protein>
    <recommendedName>
        <fullName evidence="7">Phosphatidic acid phosphatase type 2/haloperoxidase domain-containing protein</fullName>
    </recommendedName>
</protein>
<comment type="subcellular location">
    <subcellularLocation>
        <location evidence="1">Membrane</location>
        <topology evidence="1">Multi-pass membrane protein</topology>
    </subcellularLocation>
</comment>
<feature type="domain" description="Phosphatidic acid phosphatase type 2/haloperoxidase" evidence="7">
    <location>
        <begin position="223"/>
        <end position="360"/>
    </location>
</feature>
<dbReference type="Gene3D" id="1.20.144.10">
    <property type="entry name" value="Phosphatidic acid phosphatase type 2/haloperoxidase"/>
    <property type="match status" value="1"/>
</dbReference>
<dbReference type="GO" id="GO:0030148">
    <property type="term" value="P:sphingolipid biosynthetic process"/>
    <property type="evidence" value="ECO:0007669"/>
    <property type="project" value="TreeGrafter"/>
</dbReference>
<feature type="transmembrane region" description="Helical" evidence="6">
    <location>
        <begin position="338"/>
        <end position="359"/>
    </location>
</feature>
<dbReference type="InterPro" id="IPR026841">
    <property type="entry name" value="Aur1/Ipt1"/>
</dbReference>
<organism evidence="8 9">
    <name type="scientific">Venturia effusa</name>
    <dbReference type="NCBI Taxonomy" id="50376"/>
    <lineage>
        <taxon>Eukaryota</taxon>
        <taxon>Fungi</taxon>
        <taxon>Dikarya</taxon>
        <taxon>Ascomycota</taxon>
        <taxon>Pezizomycotina</taxon>
        <taxon>Dothideomycetes</taxon>
        <taxon>Pleosporomycetidae</taxon>
        <taxon>Venturiales</taxon>
        <taxon>Venturiaceae</taxon>
        <taxon>Venturia</taxon>
    </lineage>
</organism>
<dbReference type="GO" id="GO:0016020">
    <property type="term" value="C:membrane"/>
    <property type="evidence" value="ECO:0007669"/>
    <property type="project" value="UniProtKB-SubCell"/>
</dbReference>
<gene>
    <name evidence="8" type="ORF">FKW77_008716</name>
</gene>